<protein>
    <submittedName>
        <fullName evidence="1">Uncharacterized protein</fullName>
    </submittedName>
</protein>
<evidence type="ECO:0000313" key="1">
    <source>
        <dbReference type="EMBL" id="DAE27887.1"/>
    </source>
</evidence>
<sequence length="50" mass="5593">MNPGECPEITTGHKILVKEITGQDTTLHPVSYATEHNSQAHSRWIEIPPK</sequence>
<dbReference type="EMBL" id="BK015846">
    <property type="protein sequence ID" value="DAE27887.1"/>
    <property type="molecule type" value="Genomic_DNA"/>
</dbReference>
<organism evidence="1">
    <name type="scientific">virus sp. ctDYl1</name>
    <dbReference type="NCBI Taxonomy" id="2826795"/>
    <lineage>
        <taxon>Viruses</taxon>
    </lineage>
</organism>
<proteinExistence type="predicted"/>
<reference evidence="1" key="1">
    <citation type="journal article" date="2021" name="Proc. Natl. Acad. Sci. U.S.A.">
        <title>A Catalog of Tens of Thousands of Viruses from Human Metagenomes Reveals Hidden Associations with Chronic Diseases.</title>
        <authorList>
            <person name="Tisza M.J."/>
            <person name="Buck C.B."/>
        </authorList>
    </citation>
    <scope>NUCLEOTIDE SEQUENCE</scope>
    <source>
        <strain evidence="1">CtDYl1</strain>
    </source>
</reference>
<name>A0A8S5R963_9VIRU</name>
<accession>A0A8S5R963</accession>